<reference evidence="1" key="1">
    <citation type="submission" date="2020-10" db="EMBL/GenBank/DDBJ databases">
        <authorList>
            <person name="Gilroy R."/>
        </authorList>
    </citation>
    <scope>NUCLEOTIDE SEQUENCE</scope>
    <source>
        <strain evidence="1">ChiSjej1B19-3389</strain>
    </source>
</reference>
<reference evidence="1" key="2">
    <citation type="journal article" date="2021" name="PeerJ">
        <title>Extensive microbial diversity within the chicken gut microbiome revealed by metagenomics and culture.</title>
        <authorList>
            <person name="Gilroy R."/>
            <person name="Ravi A."/>
            <person name="Getino M."/>
            <person name="Pursley I."/>
            <person name="Horton D.L."/>
            <person name="Alikhan N.F."/>
            <person name="Baker D."/>
            <person name="Gharbi K."/>
            <person name="Hall N."/>
            <person name="Watson M."/>
            <person name="Adriaenssens E.M."/>
            <person name="Foster-Nyarko E."/>
            <person name="Jarju S."/>
            <person name="Secka A."/>
            <person name="Antonio M."/>
            <person name="Oren A."/>
            <person name="Chaudhuri R.R."/>
            <person name="La Ragione R."/>
            <person name="Hildebrand F."/>
            <person name="Pallen M.J."/>
        </authorList>
    </citation>
    <scope>NUCLEOTIDE SEQUENCE</scope>
    <source>
        <strain evidence="1">ChiSjej1B19-3389</strain>
    </source>
</reference>
<accession>A0A9D0ZHG1</accession>
<organism evidence="1 2">
    <name type="scientific">Candidatus Scatavimonas merdigallinarum</name>
    <dbReference type="NCBI Taxonomy" id="2840914"/>
    <lineage>
        <taxon>Bacteria</taxon>
        <taxon>Bacillati</taxon>
        <taxon>Bacillota</taxon>
        <taxon>Clostridia</taxon>
        <taxon>Eubacteriales</taxon>
        <taxon>Oscillospiraceae</taxon>
        <taxon>Oscillospiraceae incertae sedis</taxon>
        <taxon>Candidatus Scatavimonas</taxon>
    </lineage>
</organism>
<sequence>MTGRIVQLYKKQKKKIKRRIDRAFARVVMHRRFITDAYYREKSDEIGIVRRALYLLLLCLASAAGKVYSHRAAPPERRDYTNHPFYKRPESYACKRPSYTAMAKKLLLCDVVSFDVFDTLLLRPFDDPKAVFYLVGEQLHCPSFFRYRILAEKQARREAMDKTGSNEVTLQDIYKKLERYVACNIEKAIRVEEETELSLLQFNPYMKEIYHMALNLNKTIIAVTDMYLSGDIVKKALRKNGYTEISQIFLSQECGFSKRSGRLFPYVKEKIGAEKMYLHIGDNYTADVLAAKEAGFQTCHYPNVDRLGNPHRATDLTALIGSAYRGVLNNRLCCGAYRENQYFEYGYAYAGLYVLGYCVWIHERVKAKKIDTLLFLSRDGDILQKAYQMLYPEENTQYVYWSRAAATRLTASYFRNEFFLRYIKYKISRKITMRQMLKAMELPDMQPILDNSGFSTDTVLTQENYEQIVAVFLNNWHVVENAYAKSLAAAKKYYCEKLSGARRAAAVDVGWAASGVSALKVLVEDLWKFDCKIYGFISGANYIHDQNIIEAPLTTGDIESYMFSQQKNRELKRRHRVGQLYSVLIEMMLASPTPSFLQYKEDKDEKPGFCFDLPEVEGYEKIRELQRGVLQFIETYTQAFKKYPYMYRICGEDAYHVCRFIISKPKYFQNLFGDYPVNRTVGTSSYTMETLQDLFEKEYKK</sequence>
<dbReference type="Proteomes" id="UP000886787">
    <property type="component" value="Unassembled WGS sequence"/>
</dbReference>
<comment type="caution">
    <text evidence="1">The sequence shown here is derived from an EMBL/GenBank/DDBJ whole genome shotgun (WGS) entry which is preliminary data.</text>
</comment>
<dbReference type="AlphaFoldDB" id="A0A9D0ZHG1"/>
<dbReference type="GO" id="GO:0016787">
    <property type="term" value="F:hydrolase activity"/>
    <property type="evidence" value="ECO:0007669"/>
    <property type="project" value="UniProtKB-KW"/>
</dbReference>
<proteinExistence type="predicted"/>
<protein>
    <submittedName>
        <fullName evidence="1">HAD-IA family hydrolase</fullName>
    </submittedName>
</protein>
<dbReference type="InterPro" id="IPR023214">
    <property type="entry name" value="HAD_sf"/>
</dbReference>
<dbReference type="InterPro" id="IPR006439">
    <property type="entry name" value="HAD-SF_hydro_IA"/>
</dbReference>
<dbReference type="EMBL" id="DVFW01000025">
    <property type="protein sequence ID" value="HIQ80610.1"/>
    <property type="molecule type" value="Genomic_DNA"/>
</dbReference>
<name>A0A9D0ZHG1_9FIRM</name>
<dbReference type="InterPro" id="IPR036412">
    <property type="entry name" value="HAD-like_sf"/>
</dbReference>
<dbReference type="Gene3D" id="1.10.150.400">
    <property type="match status" value="1"/>
</dbReference>
<dbReference type="Gene3D" id="3.40.50.1000">
    <property type="entry name" value="HAD superfamily/HAD-like"/>
    <property type="match status" value="1"/>
</dbReference>
<dbReference type="NCBIfam" id="TIGR01549">
    <property type="entry name" value="HAD-SF-IA-v1"/>
    <property type="match status" value="1"/>
</dbReference>
<gene>
    <name evidence="1" type="ORF">IAD32_04915</name>
</gene>
<evidence type="ECO:0000313" key="1">
    <source>
        <dbReference type="EMBL" id="HIQ80610.1"/>
    </source>
</evidence>
<keyword evidence="1" id="KW-0378">Hydrolase</keyword>
<evidence type="ECO:0000313" key="2">
    <source>
        <dbReference type="Proteomes" id="UP000886787"/>
    </source>
</evidence>
<dbReference type="SUPFAM" id="SSF56784">
    <property type="entry name" value="HAD-like"/>
    <property type="match status" value="1"/>
</dbReference>